<name>A0A2P2KHM2_RHIMU</name>
<organism evidence="1">
    <name type="scientific">Rhizophora mucronata</name>
    <name type="common">Asiatic mangrove</name>
    <dbReference type="NCBI Taxonomy" id="61149"/>
    <lineage>
        <taxon>Eukaryota</taxon>
        <taxon>Viridiplantae</taxon>
        <taxon>Streptophyta</taxon>
        <taxon>Embryophyta</taxon>
        <taxon>Tracheophyta</taxon>
        <taxon>Spermatophyta</taxon>
        <taxon>Magnoliopsida</taxon>
        <taxon>eudicotyledons</taxon>
        <taxon>Gunneridae</taxon>
        <taxon>Pentapetalae</taxon>
        <taxon>rosids</taxon>
        <taxon>fabids</taxon>
        <taxon>Malpighiales</taxon>
        <taxon>Rhizophoraceae</taxon>
        <taxon>Rhizophora</taxon>
    </lineage>
</organism>
<dbReference type="AlphaFoldDB" id="A0A2P2KHM2"/>
<sequence length="21" mass="2500">MICHYLPPHPTQLFPNYPTMV</sequence>
<accession>A0A2P2KHM2</accession>
<reference evidence="1" key="1">
    <citation type="submission" date="2018-02" db="EMBL/GenBank/DDBJ databases">
        <title>Rhizophora mucronata_Transcriptome.</title>
        <authorList>
            <person name="Meera S.P."/>
            <person name="Sreeshan A."/>
            <person name="Augustine A."/>
        </authorList>
    </citation>
    <scope>NUCLEOTIDE SEQUENCE</scope>
    <source>
        <tissue evidence="1">Leaf</tissue>
    </source>
</reference>
<dbReference type="EMBL" id="GGEC01024727">
    <property type="protein sequence ID" value="MBX05211.1"/>
    <property type="molecule type" value="Transcribed_RNA"/>
</dbReference>
<proteinExistence type="predicted"/>
<evidence type="ECO:0000313" key="1">
    <source>
        <dbReference type="EMBL" id="MBX05211.1"/>
    </source>
</evidence>
<protein>
    <submittedName>
        <fullName evidence="1">Uncharacterized protein</fullName>
    </submittedName>
</protein>